<dbReference type="HOGENOM" id="CLU_249293_0_0_1"/>
<dbReference type="GO" id="GO:0003677">
    <property type="term" value="F:DNA binding"/>
    <property type="evidence" value="ECO:0007669"/>
    <property type="project" value="UniProtKB-UniRule"/>
</dbReference>
<dbReference type="GeneID" id="63701262"/>
<keyword evidence="5" id="KW-0862">Zinc</keyword>
<evidence type="ECO:0000256" key="2">
    <source>
        <dbReference type="ARBA" id="ARBA00023125"/>
    </source>
</evidence>
<keyword evidence="3 6" id="KW-0371">Homeobox</keyword>
<dbReference type="Pfam" id="PF05920">
    <property type="entry name" value="Homeobox_KN"/>
    <property type="match status" value="1"/>
</dbReference>
<dbReference type="InterPro" id="IPR036052">
    <property type="entry name" value="TrpB-like_PALP_sf"/>
</dbReference>
<dbReference type="Gene3D" id="3.40.630.10">
    <property type="entry name" value="Zn peptidases"/>
    <property type="match status" value="1"/>
</dbReference>
<sequence length="1234" mass="134151">MSEARRPVFFKNYDSTALPGYSPTPLISIPKLATELDVRAVLVKNESNRLGLPSFKVLGASWGLYRALTARLGLLPTISWAELTERIKMAPSPLTVITATDGNHGRAVAYIAKLLSIKCEIYVPRTMDAHTQALISGEGATVHVVQADYDCAVQTAAKASQAVDGGLLVQDTSFEGYEEIPAWIVDGYSTMMTEIDSQLADIGFQSTTVVTPVGVGSLAHAVVKHFKARPEGPKVVTVEPDTAACLYQSLKAGQMIPVETTPTIMDGLNCGTVTPVAWNDLRRHVDASVTVSCYESHCAAQYLASEGVTAGPCGSASLAALRRIAESKESSRILKSDSVVVLLSTEGYRPYPIPHDVSIDDPVSLTQELTRIDSSNVTLSAADGAGETGIIEYISAWLAHRGIETHRIETVSGRPSVVGVLRGSGGGKSLMLNGHVDTVSLASYDHEPLSGNLGERNGCPVVFGRGSLDMKGGLAAALSAFAAIKTSGCTLGGDVILAAVSDEEDASQGTRDLIEAGWKADGAIIPEPTMCAIVPAHKGFLWVEIDILGVAGHGSNPATGVDSILLAGHFLTALERYQRQLPVDDVLGPASLHCGLIKGGEEPSSYPAKCTITVEFRTVPGQTGESIFRDMQKILADIAKKTPGFKYADPRVTISRPTQKIPYDHPLVQKTADLAKKSLGRSPSVEGAAIWCDAALLTQAGTPAIVFGPSGEGLHAKEEWSSGDFDQTIGYDFPVGEQLPGLAEIDNNESPNDFTNVSLWLNGAYRPPIPCSHCSVNRLQCLIIQTTQANPNPATSCSSCVALFRECSLARGEKRQPAGFETDTPVLGHLHGVPEQTEGQPSQTQAPGDHDNTQEEGIYPRSNTGFHRQNFSKRGAKILRDWYYQHQEYPYPSNEQKAELARETNFTRKQVSDWFTNARRRQKQTIQFSRPAQVFRAGSPMPTSGIESLTPLERWQQSPPEDEPVPESAIKNAIASTSTDMTRSSWNTSHRVDDIFQNSADDVTSASSVGSRNSYASSDSAAWSYHSGESLPFPLLSRRSSIRCRKKRVRSQSSQKERRYQCTFCTDTFATKYDWNRHEKSVHLSLVSWICVPELAETWHTNDGQAGSTCKFCDTPTPSMSHIELHEFDICATRPQSERTFSRKDHLWQHLRKFHRCTKLPSMDVCRTESNNVHSRCGFCGIVFKTWSARADHLAEHFKSGKQMDQWTGDWGLESSVLAALKDAMLPGDRAGPG</sequence>
<dbReference type="PROSITE" id="PS50157">
    <property type="entry name" value="ZINC_FINGER_C2H2_2"/>
    <property type="match status" value="1"/>
</dbReference>
<dbReference type="InterPro" id="IPR002933">
    <property type="entry name" value="Peptidase_M20"/>
</dbReference>
<keyword evidence="5" id="KW-0479">Metal-binding</keyword>
<evidence type="ECO:0000256" key="3">
    <source>
        <dbReference type="ARBA" id="ARBA00023155"/>
    </source>
</evidence>
<protein>
    <recommendedName>
        <fullName evidence="12">Succinyl-diaminopimelate desuccinylase</fullName>
    </recommendedName>
</protein>
<dbReference type="Gene3D" id="3.30.70.360">
    <property type="match status" value="1"/>
</dbReference>
<dbReference type="GO" id="GO:0006355">
    <property type="term" value="P:regulation of DNA-templated transcription"/>
    <property type="evidence" value="ECO:0007669"/>
    <property type="project" value="InterPro"/>
</dbReference>
<dbReference type="STRING" id="1388766.A0A017SMY5"/>
<dbReference type="PANTHER" id="PTHR42937:SF1">
    <property type="entry name" value="DIAMINOPROPIONATE AMMONIA-LYASE"/>
    <property type="match status" value="1"/>
</dbReference>
<dbReference type="AlphaFoldDB" id="A0A017SMY5"/>
<feature type="region of interest" description="Disordered" evidence="7">
    <location>
        <begin position="922"/>
        <end position="947"/>
    </location>
</feature>
<evidence type="ECO:0000256" key="5">
    <source>
        <dbReference type="PROSITE-ProRule" id="PRU00042"/>
    </source>
</evidence>
<dbReference type="Proteomes" id="UP000019804">
    <property type="component" value="Unassembled WGS sequence"/>
</dbReference>
<evidence type="ECO:0000256" key="7">
    <source>
        <dbReference type="SAM" id="MobiDB-lite"/>
    </source>
</evidence>
<dbReference type="Gene3D" id="3.30.160.60">
    <property type="entry name" value="Classic Zinc Finger"/>
    <property type="match status" value="1"/>
</dbReference>
<name>A0A017SMY5_ASPRC</name>
<dbReference type="SUPFAM" id="SSF53686">
    <property type="entry name" value="Tryptophan synthase beta subunit-like PLP-dependent enzymes"/>
    <property type="match status" value="1"/>
</dbReference>
<dbReference type="SMART" id="SM00355">
    <property type="entry name" value="ZnF_C2H2"/>
    <property type="match status" value="2"/>
</dbReference>
<evidence type="ECO:0000256" key="1">
    <source>
        <dbReference type="ARBA" id="ARBA00006247"/>
    </source>
</evidence>
<dbReference type="Gene3D" id="3.40.50.1100">
    <property type="match status" value="3"/>
</dbReference>
<dbReference type="InterPro" id="IPR011650">
    <property type="entry name" value="Peptidase_M20_dimer"/>
</dbReference>
<evidence type="ECO:0000256" key="4">
    <source>
        <dbReference type="ARBA" id="ARBA00023242"/>
    </source>
</evidence>
<accession>A0A017SMY5</accession>
<dbReference type="GO" id="GO:0016787">
    <property type="term" value="F:hydrolase activity"/>
    <property type="evidence" value="ECO:0007669"/>
    <property type="project" value="InterPro"/>
</dbReference>
<dbReference type="CDD" id="cd00086">
    <property type="entry name" value="homeodomain"/>
    <property type="match status" value="1"/>
</dbReference>
<dbReference type="Gene3D" id="1.10.10.60">
    <property type="entry name" value="Homeodomain-like"/>
    <property type="match status" value="1"/>
</dbReference>
<dbReference type="SUPFAM" id="SSF46689">
    <property type="entry name" value="Homeodomain-like"/>
    <property type="match status" value="1"/>
</dbReference>
<dbReference type="InterPro" id="IPR001926">
    <property type="entry name" value="TrpB-like_PALP"/>
</dbReference>
<dbReference type="InterPro" id="IPR036264">
    <property type="entry name" value="Bact_exopeptidase_dim_dom"/>
</dbReference>
<dbReference type="InterPro" id="IPR001356">
    <property type="entry name" value="HD"/>
</dbReference>
<dbReference type="EMBL" id="KK088414">
    <property type="protein sequence ID" value="EYE98151.1"/>
    <property type="molecule type" value="Genomic_DNA"/>
</dbReference>
<proteinExistence type="inferred from homology"/>
<reference evidence="11" key="1">
    <citation type="journal article" date="2014" name="Nat. Commun.">
        <title>Genomic adaptations of the halophilic Dead Sea filamentous fungus Eurotium rubrum.</title>
        <authorList>
            <person name="Kis-Papo T."/>
            <person name="Weig A.R."/>
            <person name="Riley R."/>
            <person name="Persoh D."/>
            <person name="Salamov A."/>
            <person name="Sun H."/>
            <person name="Lipzen A."/>
            <person name="Wasser S.P."/>
            <person name="Rambold G."/>
            <person name="Grigoriev I.V."/>
            <person name="Nevo E."/>
        </authorList>
    </citation>
    <scope>NUCLEOTIDE SEQUENCE [LARGE SCALE GENOMIC DNA]</scope>
    <source>
        <strain evidence="11">CBS 135680</strain>
    </source>
</reference>
<evidence type="ECO:0000313" key="11">
    <source>
        <dbReference type="Proteomes" id="UP000019804"/>
    </source>
</evidence>
<dbReference type="SMART" id="SM00389">
    <property type="entry name" value="HOX"/>
    <property type="match status" value="1"/>
</dbReference>
<gene>
    <name evidence="10" type="ORF">EURHEDRAFT_513185</name>
</gene>
<dbReference type="RefSeq" id="XP_040641839.1">
    <property type="nucleotide sequence ID" value="XM_040786138.1"/>
</dbReference>
<dbReference type="InterPro" id="IPR008422">
    <property type="entry name" value="KN_HD"/>
</dbReference>
<keyword evidence="5" id="KW-0863">Zinc-finger</keyword>
<feature type="compositionally biased region" description="Polar residues" evidence="7">
    <location>
        <begin position="837"/>
        <end position="846"/>
    </location>
</feature>
<dbReference type="InterPro" id="IPR009057">
    <property type="entry name" value="Homeodomain-like_sf"/>
</dbReference>
<keyword evidence="11" id="KW-1185">Reference proteome</keyword>
<evidence type="ECO:0000259" key="9">
    <source>
        <dbReference type="PROSITE" id="PS50157"/>
    </source>
</evidence>
<dbReference type="PROSITE" id="PS50071">
    <property type="entry name" value="HOMEOBOX_2"/>
    <property type="match status" value="1"/>
</dbReference>
<dbReference type="InterPro" id="IPR013087">
    <property type="entry name" value="Znf_C2H2_type"/>
</dbReference>
<evidence type="ECO:0008006" key="12">
    <source>
        <dbReference type="Google" id="ProtNLM"/>
    </source>
</evidence>
<dbReference type="Pfam" id="PF07687">
    <property type="entry name" value="M20_dimer"/>
    <property type="match status" value="1"/>
</dbReference>
<feature type="region of interest" description="Disordered" evidence="7">
    <location>
        <begin position="815"/>
        <end position="869"/>
    </location>
</feature>
<dbReference type="Pfam" id="PF00291">
    <property type="entry name" value="PALP"/>
    <property type="match status" value="1"/>
</dbReference>
<feature type="DNA-binding region" description="Homeobox" evidence="6">
    <location>
        <begin position="864"/>
        <end position="926"/>
    </location>
</feature>
<evidence type="ECO:0000259" key="8">
    <source>
        <dbReference type="PROSITE" id="PS50071"/>
    </source>
</evidence>
<dbReference type="Pfam" id="PF01546">
    <property type="entry name" value="Peptidase_M20"/>
    <property type="match status" value="1"/>
</dbReference>
<dbReference type="SUPFAM" id="SSF53187">
    <property type="entry name" value="Zn-dependent exopeptidases"/>
    <property type="match status" value="1"/>
</dbReference>
<evidence type="ECO:0000313" key="10">
    <source>
        <dbReference type="EMBL" id="EYE98151.1"/>
    </source>
</evidence>
<dbReference type="PROSITE" id="PS00028">
    <property type="entry name" value="ZINC_FINGER_C2H2_1"/>
    <property type="match status" value="1"/>
</dbReference>
<dbReference type="GO" id="GO:0008270">
    <property type="term" value="F:zinc ion binding"/>
    <property type="evidence" value="ECO:0007669"/>
    <property type="project" value="UniProtKB-KW"/>
</dbReference>
<keyword evidence="2 6" id="KW-0238">DNA-binding</keyword>
<dbReference type="SUPFAM" id="SSF55031">
    <property type="entry name" value="Bacterial exopeptidase dimerisation domain"/>
    <property type="match status" value="1"/>
</dbReference>
<comment type="subcellular location">
    <subcellularLocation>
        <location evidence="6">Nucleus</location>
    </subcellularLocation>
</comment>
<comment type="similarity">
    <text evidence="1">Belongs to the peptidase M20A family.</text>
</comment>
<feature type="domain" description="C2H2-type" evidence="9">
    <location>
        <begin position="1060"/>
        <end position="1083"/>
    </location>
</feature>
<dbReference type="OrthoDB" id="10059875at2759"/>
<dbReference type="NCBIfam" id="NF006058">
    <property type="entry name" value="PRK08206.1"/>
    <property type="match status" value="1"/>
</dbReference>
<evidence type="ECO:0000256" key="6">
    <source>
        <dbReference type="PROSITE-ProRule" id="PRU00108"/>
    </source>
</evidence>
<organism evidence="10 11">
    <name type="scientific">Aspergillus ruber (strain CBS 135680)</name>
    <dbReference type="NCBI Taxonomy" id="1388766"/>
    <lineage>
        <taxon>Eukaryota</taxon>
        <taxon>Fungi</taxon>
        <taxon>Dikarya</taxon>
        <taxon>Ascomycota</taxon>
        <taxon>Pezizomycotina</taxon>
        <taxon>Eurotiomycetes</taxon>
        <taxon>Eurotiomycetidae</taxon>
        <taxon>Eurotiales</taxon>
        <taxon>Aspergillaceae</taxon>
        <taxon>Aspergillus</taxon>
        <taxon>Aspergillus subgen. Aspergillus</taxon>
    </lineage>
</organism>
<feature type="domain" description="Homeobox" evidence="8">
    <location>
        <begin position="862"/>
        <end position="925"/>
    </location>
</feature>
<dbReference type="GO" id="GO:0005634">
    <property type="term" value="C:nucleus"/>
    <property type="evidence" value="ECO:0007669"/>
    <property type="project" value="UniProtKB-SubCell"/>
</dbReference>
<dbReference type="PANTHER" id="PTHR42937">
    <property type="match status" value="1"/>
</dbReference>
<keyword evidence="4 6" id="KW-0539">Nucleus</keyword>